<dbReference type="InterPro" id="IPR039149">
    <property type="entry name" value="ZNF800"/>
</dbReference>
<sequence length="331" mass="35146">MTSFPNPNHPLPPGFGSTVSTHLKIEMEMQSTSNCPQCGQLYATSLKREKVLEKCGHVKCWECTYLRGSCILCSRPPPPVVKPPELVVLDDPLDPNDVPTPTPAGSSNGQAQQAVGSGVAPAARGGKGKGAHSKKAVRKLFVQNNPAGSAAKGKAASGMQVAKPKVESRLSTKWKVARRGVPKGLRRGLRPRAPVNATPDVPETDEDSDDDTVPDRSLRSTPSTSTSTANAVSGSGQRQQQGSSAVASTSRKGKKSVSTPVASTSGTAVGGVDSKRTICPICNQPVSSGNIKRHIDLHYEFRPFGCPHCKRSFSRKYSLKNHLLNIHGKTK</sequence>
<gene>
    <name evidence="4" type="ORF">ODALV1_LOCUS3223</name>
</gene>
<dbReference type="PANTHER" id="PTHR21020">
    <property type="entry name" value="ZINC FINGER PROTEIN 800"/>
    <property type="match status" value="1"/>
</dbReference>
<dbReference type="SUPFAM" id="SSF57667">
    <property type="entry name" value="beta-beta-alpha zinc fingers"/>
    <property type="match status" value="1"/>
</dbReference>
<dbReference type="SMART" id="SM00355">
    <property type="entry name" value="ZnF_C2H2"/>
    <property type="match status" value="2"/>
</dbReference>
<comment type="caution">
    <text evidence="4">The sequence shown here is derived from an EMBL/GenBank/DDBJ whole genome shotgun (WGS) entry which is preliminary data.</text>
</comment>
<feature type="compositionally biased region" description="Polar residues" evidence="2">
    <location>
        <begin position="104"/>
        <end position="115"/>
    </location>
</feature>
<dbReference type="InterPro" id="IPR036236">
    <property type="entry name" value="Znf_C2H2_sf"/>
</dbReference>
<feature type="domain" description="C2H2-type" evidence="3">
    <location>
        <begin position="304"/>
        <end position="331"/>
    </location>
</feature>
<dbReference type="EMBL" id="CAXLJM020000008">
    <property type="protein sequence ID" value="CAL8075588.1"/>
    <property type="molecule type" value="Genomic_DNA"/>
</dbReference>
<dbReference type="PROSITE" id="PS00028">
    <property type="entry name" value="ZINC_FINGER_C2H2_1"/>
    <property type="match status" value="1"/>
</dbReference>
<evidence type="ECO:0000256" key="1">
    <source>
        <dbReference type="PROSITE-ProRule" id="PRU00042"/>
    </source>
</evidence>
<dbReference type="Gene3D" id="3.30.160.60">
    <property type="entry name" value="Classic Zinc Finger"/>
    <property type="match status" value="1"/>
</dbReference>
<proteinExistence type="predicted"/>
<dbReference type="Proteomes" id="UP001642540">
    <property type="component" value="Unassembled WGS sequence"/>
</dbReference>
<dbReference type="InterPro" id="IPR013087">
    <property type="entry name" value="Znf_C2H2_type"/>
</dbReference>
<feature type="compositionally biased region" description="Low complexity" evidence="2">
    <location>
        <begin position="220"/>
        <end position="248"/>
    </location>
</feature>
<keyword evidence="1" id="KW-0862">Zinc</keyword>
<evidence type="ECO:0000256" key="2">
    <source>
        <dbReference type="SAM" id="MobiDB-lite"/>
    </source>
</evidence>
<feature type="region of interest" description="Disordered" evidence="2">
    <location>
        <begin position="147"/>
        <end position="270"/>
    </location>
</feature>
<name>A0ABP1PYL6_9HEXA</name>
<evidence type="ECO:0000313" key="4">
    <source>
        <dbReference type="EMBL" id="CAL8075588.1"/>
    </source>
</evidence>
<dbReference type="PANTHER" id="PTHR21020:SF0">
    <property type="entry name" value="ZINC FINGER PROTEIN 800"/>
    <property type="match status" value="1"/>
</dbReference>
<organism evidence="4 5">
    <name type="scientific">Orchesella dallaii</name>
    <dbReference type="NCBI Taxonomy" id="48710"/>
    <lineage>
        <taxon>Eukaryota</taxon>
        <taxon>Metazoa</taxon>
        <taxon>Ecdysozoa</taxon>
        <taxon>Arthropoda</taxon>
        <taxon>Hexapoda</taxon>
        <taxon>Collembola</taxon>
        <taxon>Entomobryomorpha</taxon>
        <taxon>Entomobryoidea</taxon>
        <taxon>Orchesellidae</taxon>
        <taxon>Orchesellinae</taxon>
        <taxon>Orchesella</taxon>
    </lineage>
</organism>
<feature type="compositionally biased region" description="Basic residues" evidence="2">
    <location>
        <begin position="175"/>
        <end position="190"/>
    </location>
</feature>
<evidence type="ECO:0000313" key="5">
    <source>
        <dbReference type="Proteomes" id="UP001642540"/>
    </source>
</evidence>
<keyword evidence="5" id="KW-1185">Reference proteome</keyword>
<reference evidence="4 5" key="1">
    <citation type="submission" date="2024-08" db="EMBL/GenBank/DDBJ databases">
        <authorList>
            <person name="Cucini C."/>
            <person name="Frati F."/>
        </authorList>
    </citation>
    <scope>NUCLEOTIDE SEQUENCE [LARGE SCALE GENOMIC DNA]</scope>
</reference>
<protein>
    <recommendedName>
        <fullName evidence="3">C2H2-type domain-containing protein</fullName>
    </recommendedName>
</protein>
<feature type="compositionally biased region" description="Low complexity" evidence="2">
    <location>
        <begin position="147"/>
        <end position="158"/>
    </location>
</feature>
<dbReference type="PROSITE" id="PS50157">
    <property type="entry name" value="ZINC_FINGER_C2H2_2"/>
    <property type="match status" value="1"/>
</dbReference>
<dbReference type="Pfam" id="PF13894">
    <property type="entry name" value="zf-C2H2_4"/>
    <property type="match status" value="1"/>
</dbReference>
<keyword evidence="1" id="KW-0479">Metal-binding</keyword>
<evidence type="ECO:0000259" key="3">
    <source>
        <dbReference type="PROSITE" id="PS50157"/>
    </source>
</evidence>
<feature type="region of interest" description="Disordered" evidence="2">
    <location>
        <begin position="91"/>
        <end position="134"/>
    </location>
</feature>
<keyword evidence="1" id="KW-0863">Zinc-finger</keyword>
<feature type="compositionally biased region" description="Polar residues" evidence="2">
    <location>
        <begin position="256"/>
        <end position="267"/>
    </location>
</feature>
<accession>A0ABP1PYL6</accession>
<feature type="compositionally biased region" description="Acidic residues" evidence="2">
    <location>
        <begin position="202"/>
        <end position="212"/>
    </location>
</feature>